<dbReference type="GO" id="GO:0046872">
    <property type="term" value="F:metal ion binding"/>
    <property type="evidence" value="ECO:0007669"/>
    <property type="project" value="UniProtKB-KW"/>
</dbReference>
<dbReference type="AlphaFoldDB" id="A0A553ZTY8"/>
<feature type="transmembrane region" description="Helical" evidence="10">
    <location>
        <begin position="97"/>
        <end position="118"/>
    </location>
</feature>
<comment type="caution">
    <text evidence="11">The sequence shown here is derived from an EMBL/GenBank/DDBJ whole genome shotgun (WGS) entry which is preliminary data.</text>
</comment>
<dbReference type="Proteomes" id="UP000318521">
    <property type="component" value="Unassembled WGS sequence"/>
</dbReference>
<keyword evidence="10" id="KW-0406">Ion transport</keyword>
<dbReference type="Pfam" id="PF02537">
    <property type="entry name" value="CRCB"/>
    <property type="match status" value="1"/>
</dbReference>
<evidence type="ECO:0000313" key="11">
    <source>
        <dbReference type="EMBL" id="TSB44941.1"/>
    </source>
</evidence>
<evidence type="ECO:0000256" key="1">
    <source>
        <dbReference type="ARBA" id="ARBA00004651"/>
    </source>
</evidence>
<keyword evidence="10" id="KW-0479">Metal-binding</keyword>
<dbReference type="GO" id="GO:0005886">
    <property type="term" value="C:plasma membrane"/>
    <property type="evidence" value="ECO:0007669"/>
    <property type="project" value="UniProtKB-SubCell"/>
</dbReference>
<dbReference type="GO" id="GO:0062054">
    <property type="term" value="F:fluoride channel activity"/>
    <property type="evidence" value="ECO:0007669"/>
    <property type="project" value="UniProtKB-UniRule"/>
</dbReference>
<evidence type="ECO:0000256" key="3">
    <source>
        <dbReference type="ARBA" id="ARBA00022692"/>
    </source>
</evidence>
<keyword evidence="10" id="KW-0915">Sodium</keyword>
<feature type="transmembrane region" description="Helical" evidence="10">
    <location>
        <begin position="64"/>
        <end position="85"/>
    </location>
</feature>
<comment type="function">
    <text evidence="9 10">Fluoride-specific ion channel. Important for reducing fluoride concentration in the cell, thus reducing its toxicity.</text>
</comment>
<keyword evidence="5 10" id="KW-0472">Membrane</keyword>
<keyword evidence="12" id="KW-1185">Reference proteome</keyword>
<keyword evidence="6 10" id="KW-0407">Ion channel</keyword>
<organism evidence="11 12">
    <name type="scientific">Alkalicoccobacillus porphyridii</name>
    <dbReference type="NCBI Taxonomy" id="2597270"/>
    <lineage>
        <taxon>Bacteria</taxon>
        <taxon>Bacillati</taxon>
        <taxon>Bacillota</taxon>
        <taxon>Bacilli</taxon>
        <taxon>Bacillales</taxon>
        <taxon>Bacillaceae</taxon>
        <taxon>Alkalicoccobacillus</taxon>
    </lineage>
</organism>
<dbReference type="InterPro" id="IPR003691">
    <property type="entry name" value="FluC"/>
</dbReference>
<proteinExistence type="inferred from homology"/>
<evidence type="ECO:0000256" key="8">
    <source>
        <dbReference type="ARBA" id="ARBA00035585"/>
    </source>
</evidence>
<name>A0A553ZTY8_9BACI</name>
<keyword evidence="10" id="KW-0813">Transport</keyword>
<dbReference type="PANTHER" id="PTHR28259:SF1">
    <property type="entry name" value="FLUORIDE EXPORT PROTEIN 1-RELATED"/>
    <property type="match status" value="1"/>
</dbReference>
<evidence type="ECO:0000256" key="6">
    <source>
        <dbReference type="ARBA" id="ARBA00023303"/>
    </source>
</evidence>
<dbReference type="RefSeq" id="WP_143850460.1">
    <property type="nucleotide sequence ID" value="NZ_VLXZ01000017.1"/>
</dbReference>
<evidence type="ECO:0000256" key="7">
    <source>
        <dbReference type="ARBA" id="ARBA00035120"/>
    </source>
</evidence>
<dbReference type="GO" id="GO:0140114">
    <property type="term" value="P:cellular detoxification of fluoride"/>
    <property type="evidence" value="ECO:0007669"/>
    <property type="project" value="UniProtKB-UniRule"/>
</dbReference>
<dbReference type="HAMAP" id="MF_00454">
    <property type="entry name" value="FluC"/>
    <property type="match status" value="1"/>
</dbReference>
<comment type="similarity">
    <text evidence="7 10">Belongs to the fluoride channel Fluc/FEX (TC 1.A.43) family.</text>
</comment>
<comment type="activity regulation">
    <text evidence="10">Na(+) is not transported, but it plays an essential structural role and its presence is essential for fluoride channel function.</text>
</comment>
<protein>
    <recommendedName>
        <fullName evidence="10">Fluoride-specific ion channel FluC</fullName>
    </recommendedName>
</protein>
<sequence length="122" mass="13413">MTLILISVAGGMGAACRYVLSLWLVHYQGTLTIPIPILIINLSGSLLLGLCHSMYDASPTGMEYLLTTWFLGAFTTFSTFSLESIKLIEDKKWKTLFWYVSITVVGSIGTYGLGYYVLSVIA</sequence>
<keyword evidence="3 10" id="KW-0812">Transmembrane</keyword>
<dbReference type="OrthoDB" id="9815830at2"/>
<comment type="subcellular location">
    <subcellularLocation>
        <location evidence="1 10">Cell membrane</location>
        <topology evidence="1 10">Multi-pass membrane protein</topology>
    </subcellularLocation>
</comment>
<evidence type="ECO:0000256" key="9">
    <source>
        <dbReference type="ARBA" id="ARBA00049940"/>
    </source>
</evidence>
<feature type="binding site" evidence="10">
    <location>
        <position position="75"/>
    </location>
    <ligand>
        <name>Na(+)</name>
        <dbReference type="ChEBI" id="CHEBI:29101"/>
        <note>structural</note>
    </ligand>
</feature>
<evidence type="ECO:0000256" key="10">
    <source>
        <dbReference type="HAMAP-Rule" id="MF_00454"/>
    </source>
</evidence>
<evidence type="ECO:0000256" key="2">
    <source>
        <dbReference type="ARBA" id="ARBA00022475"/>
    </source>
</evidence>
<keyword evidence="2 10" id="KW-1003">Cell membrane</keyword>
<gene>
    <name evidence="10" type="primary">fluC</name>
    <name evidence="10" type="synonym">crcB</name>
    <name evidence="11" type="ORF">FN960_19035</name>
</gene>
<keyword evidence="4 10" id="KW-1133">Transmembrane helix</keyword>
<dbReference type="EMBL" id="VLXZ01000017">
    <property type="protein sequence ID" value="TSB44941.1"/>
    <property type="molecule type" value="Genomic_DNA"/>
</dbReference>
<comment type="catalytic activity">
    <reaction evidence="8">
        <text>fluoride(in) = fluoride(out)</text>
        <dbReference type="Rhea" id="RHEA:76159"/>
        <dbReference type="ChEBI" id="CHEBI:17051"/>
    </reaction>
    <physiologicalReaction direction="left-to-right" evidence="8">
        <dbReference type="Rhea" id="RHEA:76160"/>
    </physiologicalReaction>
</comment>
<evidence type="ECO:0000313" key="12">
    <source>
        <dbReference type="Proteomes" id="UP000318521"/>
    </source>
</evidence>
<feature type="binding site" evidence="10">
    <location>
        <position position="72"/>
    </location>
    <ligand>
        <name>Na(+)</name>
        <dbReference type="ChEBI" id="CHEBI:29101"/>
        <note>structural</note>
    </ligand>
</feature>
<evidence type="ECO:0000256" key="4">
    <source>
        <dbReference type="ARBA" id="ARBA00022989"/>
    </source>
</evidence>
<accession>A0A553ZTY8</accession>
<dbReference type="PANTHER" id="PTHR28259">
    <property type="entry name" value="FLUORIDE EXPORT PROTEIN 1-RELATED"/>
    <property type="match status" value="1"/>
</dbReference>
<reference evidence="11 12" key="1">
    <citation type="submission" date="2019-07" db="EMBL/GenBank/DDBJ databases">
        <authorList>
            <person name="Park Y.J."/>
            <person name="Jeong S.E."/>
            <person name="Jung H.S."/>
        </authorList>
    </citation>
    <scope>NUCLEOTIDE SEQUENCE [LARGE SCALE GENOMIC DNA]</scope>
    <source>
        <strain evidence="12">P16(2019)</strain>
    </source>
</reference>
<evidence type="ECO:0000256" key="5">
    <source>
        <dbReference type="ARBA" id="ARBA00023136"/>
    </source>
</evidence>
<feature type="transmembrane region" description="Helical" evidence="10">
    <location>
        <begin position="31"/>
        <end position="52"/>
    </location>
</feature>